<organism evidence="14 15">
    <name type="scientific">Dioscorea cayennensis subsp. rotundata</name>
    <name type="common">White Guinea yam</name>
    <name type="synonym">Dioscorea rotundata</name>
    <dbReference type="NCBI Taxonomy" id="55577"/>
    <lineage>
        <taxon>Eukaryota</taxon>
        <taxon>Viridiplantae</taxon>
        <taxon>Streptophyta</taxon>
        <taxon>Embryophyta</taxon>
        <taxon>Tracheophyta</taxon>
        <taxon>Spermatophyta</taxon>
        <taxon>Magnoliopsida</taxon>
        <taxon>Liliopsida</taxon>
        <taxon>Dioscoreales</taxon>
        <taxon>Dioscoreaceae</taxon>
        <taxon>Dioscorea</taxon>
    </lineage>
</organism>
<keyword evidence="8 11" id="KW-0408">Iron</keyword>
<dbReference type="PROSITE" id="PS00086">
    <property type="entry name" value="CYTOCHROME_P450"/>
    <property type="match status" value="1"/>
</dbReference>
<dbReference type="InterPro" id="IPR050665">
    <property type="entry name" value="Cytochrome_P450_Monooxygen"/>
</dbReference>
<keyword evidence="9 12" id="KW-0503">Monooxygenase</keyword>
<reference evidence="15" key="1">
    <citation type="submission" date="2025-08" db="UniProtKB">
        <authorList>
            <consortium name="RefSeq"/>
        </authorList>
    </citation>
    <scope>IDENTIFICATION</scope>
</reference>
<dbReference type="GO" id="GO:0016705">
    <property type="term" value="F:oxidoreductase activity, acting on paired donors, with incorporation or reduction of molecular oxygen"/>
    <property type="evidence" value="ECO:0007669"/>
    <property type="project" value="InterPro"/>
</dbReference>
<protein>
    <submittedName>
        <fullName evidence="15">Cytochrome P450 709B1-like</fullName>
    </submittedName>
</protein>
<keyword evidence="14" id="KW-1185">Reference proteome</keyword>
<dbReference type="AlphaFoldDB" id="A0AB40C754"/>
<dbReference type="InterPro" id="IPR017972">
    <property type="entry name" value="Cyt_P450_CS"/>
</dbReference>
<evidence type="ECO:0000256" key="4">
    <source>
        <dbReference type="ARBA" id="ARBA00022692"/>
    </source>
</evidence>
<feature type="binding site" description="axial binding residue" evidence="11">
    <location>
        <position position="479"/>
    </location>
    <ligand>
        <name>heme</name>
        <dbReference type="ChEBI" id="CHEBI:30413"/>
    </ligand>
    <ligandPart>
        <name>Fe</name>
        <dbReference type="ChEBI" id="CHEBI:18248"/>
    </ligandPart>
</feature>
<comment type="subcellular location">
    <subcellularLocation>
        <location evidence="1">Membrane</location>
    </subcellularLocation>
</comment>
<evidence type="ECO:0000313" key="15">
    <source>
        <dbReference type="RefSeq" id="XP_039135623.1"/>
    </source>
</evidence>
<keyword evidence="7 12" id="KW-0560">Oxidoreductase</keyword>
<evidence type="ECO:0000256" key="1">
    <source>
        <dbReference type="ARBA" id="ARBA00004370"/>
    </source>
</evidence>
<evidence type="ECO:0000256" key="9">
    <source>
        <dbReference type="ARBA" id="ARBA00023033"/>
    </source>
</evidence>
<dbReference type="Proteomes" id="UP001515500">
    <property type="component" value="Chromosome 12"/>
</dbReference>
<dbReference type="RefSeq" id="XP_039135623.1">
    <property type="nucleotide sequence ID" value="XM_039279689.1"/>
</dbReference>
<keyword evidence="5 11" id="KW-0479">Metal-binding</keyword>
<evidence type="ECO:0000256" key="7">
    <source>
        <dbReference type="ARBA" id="ARBA00023002"/>
    </source>
</evidence>
<evidence type="ECO:0000256" key="5">
    <source>
        <dbReference type="ARBA" id="ARBA00022723"/>
    </source>
</evidence>
<comment type="similarity">
    <text evidence="2 12">Belongs to the cytochrome P450 family.</text>
</comment>
<dbReference type="PRINTS" id="PR00463">
    <property type="entry name" value="EP450I"/>
</dbReference>
<evidence type="ECO:0000256" key="6">
    <source>
        <dbReference type="ARBA" id="ARBA00022989"/>
    </source>
</evidence>
<evidence type="ECO:0000256" key="13">
    <source>
        <dbReference type="SAM" id="Phobius"/>
    </source>
</evidence>
<dbReference type="InterPro" id="IPR001128">
    <property type="entry name" value="Cyt_P450"/>
</dbReference>
<dbReference type="PANTHER" id="PTHR24282">
    <property type="entry name" value="CYTOCHROME P450 FAMILY MEMBER"/>
    <property type="match status" value="1"/>
</dbReference>
<dbReference type="GO" id="GO:0016020">
    <property type="term" value="C:membrane"/>
    <property type="evidence" value="ECO:0007669"/>
    <property type="project" value="UniProtKB-SubCell"/>
</dbReference>
<proteinExistence type="inferred from homology"/>
<keyword evidence="4 13" id="KW-0812">Transmembrane</keyword>
<evidence type="ECO:0000313" key="14">
    <source>
        <dbReference type="Proteomes" id="UP001515500"/>
    </source>
</evidence>
<keyword evidence="3 11" id="KW-0349">Heme</keyword>
<evidence type="ECO:0000256" key="2">
    <source>
        <dbReference type="ARBA" id="ARBA00010617"/>
    </source>
</evidence>
<keyword evidence="10 13" id="KW-0472">Membrane</keyword>
<dbReference type="PANTHER" id="PTHR24282:SF135">
    <property type="entry name" value="CYTOCHROME P450 709B2"/>
    <property type="match status" value="1"/>
</dbReference>
<dbReference type="InterPro" id="IPR036396">
    <property type="entry name" value="Cyt_P450_sf"/>
</dbReference>
<evidence type="ECO:0000256" key="10">
    <source>
        <dbReference type="ARBA" id="ARBA00023136"/>
    </source>
</evidence>
<name>A0AB40C754_DIOCR</name>
<dbReference type="InterPro" id="IPR002401">
    <property type="entry name" value="Cyt_P450_E_grp-I"/>
</dbReference>
<evidence type="ECO:0000256" key="8">
    <source>
        <dbReference type="ARBA" id="ARBA00023004"/>
    </source>
</evidence>
<dbReference type="Pfam" id="PF00067">
    <property type="entry name" value="p450"/>
    <property type="match status" value="1"/>
</dbReference>
<evidence type="ECO:0000256" key="3">
    <source>
        <dbReference type="ARBA" id="ARBA00022617"/>
    </source>
</evidence>
<dbReference type="PRINTS" id="PR00385">
    <property type="entry name" value="P450"/>
</dbReference>
<dbReference type="Gene3D" id="1.10.630.10">
    <property type="entry name" value="Cytochrome P450"/>
    <property type="match status" value="1"/>
</dbReference>
<keyword evidence="6 13" id="KW-1133">Transmembrane helix</keyword>
<dbReference type="GO" id="GO:0005506">
    <property type="term" value="F:iron ion binding"/>
    <property type="evidence" value="ECO:0007669"/>
    <property type="project" value="InterPro"/>
</dbReference>
<dbReference type="GO" id="GO:0004497">
    <property type="term" value="F:monooxygenase activity"/>
    <property type="evidence" value="ECO:0007669"/>
    <property type="project" value="UniProtKB-KW"/>
</dbReference>
<evidence type="ECO:0000256" key="11">
    <source>
        <dbReference type="PIRSR" id="PIRSR602401-1"/>
    </source>
</evidence>
<gene>
    <name evidence="15" type="primary">LOC120273052</name>
</gene>
<dbReference type="GO" id="GO:0006629">
    <property type="term" value="P:lipid metabolic process"/>
    <property type="evidence" value="ECO:0007669"/>
    <property type="project" value="UniProtKB-ARBA"/>
</dbReference>
<sequence length="533" mass="60746">MQRNEQLLNPCRLLSQTLPHPLNMEMEMEMGYTGMVLGALLVIIVTKLCHAFYNLIWKPYKITKSLEKQGLRGPPYKFPHGSTKQINDFQAAADGLVMDSRSHDISSKLLPHYHAWSSLYGRTFLYWMGAQPRICLGDPEMVKQVLSSNFGFYLKLYPGPDIMALLGKGLVLAEGSDWARHRRALNPAFHIDKLKMMTKTMAECALRMLHEWRNEIKEEVEMSRQFQELTANIISHTVFGTSNSIHGKQIFLAQKELLSLVAADFGGSKYLPTKKNLKKWNLEKKMKTTLTNIINNRLGNSKELGYGDDLLGLMLHSSMTDNNSRLTIDEIIDECKTFYFAGHETTSHLLTWTMFLLSINPEWQQRLREEVLNECGLETPNADMLSKFKLVTMVLWETLRLYPPVMLNAREASKHMNLGGLMIPKGMQLMIPVVMLQRDKKYWGDDANDFNPLRFENGASKAAMHPNSVLPFSLGPRACVGQNFAMMEAKVVMAMILQRFSFSLSPNYKHSPANLLTLQPQFGLPIDLKPLQL</sequence>
<feature type="transmembrane region" description="Helical" evidence="13">
    <location>
        <begin position="32"/>
        <end position="56"/>
    </location>
</feature>
<accession>A0AB40C754</accession>
<evidence type="ECO:0000256" key="12">
    <source>
        <dbReference type="RuleBase" id="RU000461"/>
    </source>
</evidence>
<dbReference type="GO" id="GO:0020037">
    <property type="term" value="F:heme binding"/>
    <property type="evidence" value="ECO:0007669"/>
    <property type="project" value="InterPro"/>
</dbReference>
<comment type="cofactor">
    <cofactor evidence="11">
        <name>heme</name>
        <dbReference type="ChEBI" id="CHEBI:30413"/>
    </cofactor>
</comment>
<dbReference type="SUPFAM" id="SSF48264">
    <property type="entry name" value="Cytochrome P450"/>
    <property type="match status" value="1"/>
</dbReference>
<dbReference type="GeneID" id="120273052"/>